<keyword evidence="3 6" id="KW-1133">Transmembrane helix</keyword>
<gene>
    <name evidence="7" type="ORF">AVEN_253723_1</name>
</gene>
<feature type="transmembrane region" description="Helical" evidence="6">
    <location>
        <begin position="149"/>
        <end position="169"/>
    </location>
</feature>
<evidence type="ECO:0000256" key="1">
    <source>
        <dbReference type="ARBA" id="ARBA00004141"/>
    </source>
</evidence>
<evidence type="ECO:0000256" key="3">
    <source>
        <dbReference type="ARBA" id="ARBA00022989"/>
    </source>
</evidence>
<evidence type="ECO:0000256" key="6">
    <source>
        <dbReference type="SAM" id="Phobius"/>
    </source>
</evidence>
<reference evidence="7 8" key="1">
    <citation type="journal article" date="2019" name="Sci. Rep.">
        <title>Orb-weaving spider Araneus ventricosus genome elucidates the spidroin gene catalogue.</title>
        <authorList>
            <person name="Kono N."/>
            <person name="Nakamura H."/>
            <person name="Ohtoshi R."/>
            <person name="Moran D.A.P."/>
            <person name="Shinohara A."/>
            <person name="Yoshida Y."/>
            <person name="Fujiwara M."/>
            <person name="Mori M."/>
            <person name="Tomita M."/>
            <person name="Arakawa K."/>
        </authorList>
    </citation>
    <scope>NUCLEOTIDE SEQUENCE [LARGE SCALE GENOMIC DNA]</scope>
</reference>
<keyword evidence="4 6" id="KW-0472">Membrane</keyword>
<keyword evidence="8" id="KW-1185">Reference proteome</keyword>
<evidence type="ECO:0000256" key="2">
    <source>
        <dbReference type="ARBA" id="ARBA00022692"/>
    </source>
</evidence>
<protein>
    <submittedName>
        <fullName evidence="7">Uncharacterized protein</fullName>
    </submittedName>
</protein>
<evidence type="ECO:0000256" key="5">
    <source>
        <dbReference type="ARBA" id="ARBA00093776"/>
    </source>
</evidence>
<sequence>MANIHCQLLFATILYGLVFVGSIIVISSVAYAKSSNDGHCYLFLKKDKEPPELPCLIIIYSSGGATMYALVMAIYHGYGTIVASRESHIGRTMWVMPWLLINSFAVVVIFICACIYSIGFHISCSIDKDFSLTGCDQFPDYKTKFVSEVTGWINVILWSCLVGIEGVRLSRNRRARSREVYVDPSASDVVSIGNIVPTA</sequence>
<comment type="caution">
    <text evidence="7">The sequence shown here is derived from an EMBL/GenBank/DDBJ whole genome shotgun (WGS) entry which is preliminary data.</text>
</comment>
<dbReference type="Pfam" id="PF26158">
    <property type="entry name" value="Claudin_TMEM179-179B"/>
    <property type="match status" value="1"/>
</dbReference>
<dbReference type="OrthoDB" id="6423876at2759"/>
<dbReference type="InterPro" id="IPR059010">
    <property type="entry name" value="TMEM179-179B"/>
</dbReference>
<evidence type="ECO:0000313" key="8">
    <source>
        <dbReference type="Proteomes" id="UP000499080"/>
    </source>
</evidence>
<dbReference type="EMBL" id="BGPR01000450">
    <property type="protein sequence ID" value="GBM20922.1"/>
    <property type="molecule type" value="Genomic_DNA"/>
</dbReference>
<dbReference type="AlphaFoldDB" id="A0A4Y2DVK1"/>
<name>A0A4Y2DVK1_ARAVE</name>
<evidence type="ECO:0000256" key="4">
    <source>
        <dbReference type="ARBA" id="ARBA00023136"/>
    </source>
</evidence>
<keyword evidence="2 6" id="KW-0812">Transmembrane</keyword>
<comment type="similarity">
    <text evidence="5">Belongs to the TMEM179 family.</text>
</comment>
<proteinExistence type="inferred from homology"/>
<feature type="transmembrane region" description="Helical" evidence="6">
    <location>
        <begin position="99"/>
        <end position="122"/>
    </location>
</feature>
<organism evidence="7 8">
    <name type="scientific">Araneus ventricosus</name>
    <name type="common">Orbweaver spider</name>
    <name type="synonym">Epeira ventricosa</name>
    <dbReference type="NCBI Taxonomy" id="182803"/>
    <lineage>
        <taxon>Eukaryota</taxon>
        <taxon>Metazoa</taxon>
        <taxon>Ecdysozoa</taxon>
        <taxon>Arthropoda</taxon>
        <taxon>Chelicerata</taxon>
        <taxon>Arachnida</taxon>
        <taxon>Araneae</taxon>
        <taxon>Araneomorphae</taxon>
        <taxon>Entelegynae</taxon>
        <taxon>Araneoidea</taxon>
        <taxon>Araneidae</taxon>
        <taxon>Araneus</taxon>
    </lineage>
</organism>
<dbReference type="Proteomes" id="UP000499080">
    <property type="component" value="Unassembled WGS sequence"/>
</dbReference>
<evidence type="ECO:0000313" key="7">
    <source>
        <dbReference type="EMBL" id="GBM20922.1"/>
    </source>
</evidence>
<accession>A0A4Y2DVK1</accession>
<feature type="transmembrane region" description="Helical" evidence="6">
    <location>
        <begin position="56"/>
        <end position="78"/>
    </location>
</feature>
<comment type="subcellular location">
    <subcellularLocation>
        <location evidence="1">Membrane</location>
        <topology evidence="1">Multi-pass membrane protein</topology>
    </subcellularLocation>
</comment>